<evidence type="ECO:0000313" key="10">
    <source>
        <dbReference type="Proteomes" id="UP001275315"/>
    </source>
</evidence>
<evidence type="ECO:0000256" key="6">
    <source>
        <dbReference type="RuleBase" id="RU003476"/>
    </source>
</evidence>
<comment type="similarity">
    <text evidence="2 6">Belongs to the Nudix hydrolase family.</text>
</comment>
<dbReference type="Gene3D" id="3.90.79.10">
    <property type="entry name" value="Nucleoside Triphosphate Pyrophosphohydrolase"/>
    <property type="match status" value="1"/>
</dbReference>
<name>A0ABU5CQV1_9BACI</name>
<evidence type="ECO:0000259" key="8">
    <source>
        <dbReference type="PROSITE" id="PS51462"/>
    </source>
</evidence>
<dbReference type="RefSeq" id="WP_320379460.1">
    <property type="nucleotide sequence ID" value="NZ_JAWDIQ010000001.1"/>
</dbReference>
<keyword evidence="5" id="KW-0460">Magnesium</keyword>
<keyword evidence="3" id="KW-0479">Metal-binding</keyword>
<dbReference type="InterPro" id="IPR020476">
    <property type="entry name" value="Nudix_hydrolase"/>
</dbReference>
<dbReference type="PANTHER" id="PTHR43758:SF8">
    <property type="entry name" value="8-OXO-DGTP DIPHOSPHATASE YTKD-RELATED"/>
    <property type="match status" value="1"/>
</dbReference>
<dbReference type="PROSITE" id="PS00893">
    <property type="entry name" value="NUDIX_BOX"/>
    <property type="match status" value="1"/>
</dbReference>
<sequence>MYTFRDYYKNKVRLSFDIDPFSKQPKHVWVICRYEMQWLLTDHKQRGYEFPGGKVESGESPEEAAKREVKEETGGVVQSLHYLGQYYVQGKAGDVIKNVYYADITELEKQDTYFETNGPVTLHKIPANIKVNPRFSFIMKDDVLTYCMKSLQSITE</sequence>
<keyword evidence="10" id="KW-1185">Reference proteome</keyword>
<feature type="domain" description="Nudix hydrolase" evidence="8">
    <location>
        <begin position="11"/>
        <end position="145"/>
    </location>
</feature>
<evidence type="ECO:0000256" key="5">
    <source>
        <dbReference type="ARBA" id="ARBA00022842"/>
    </source>
</evidence>
<comment type="cofactor">
    <cofactor evidence="1">
        <name>Mg(2+)</name>
        <dbReference type="ChEBI" id="CHEBI:18420"/>
    </cofactor>
</comment>
<evidence type="ECO:0000256" key="1">
    <source>
        <dbReference type="ARBA" id="ARBA00001946"/>
    </source>
</evidence>
<feature type="region of interest" description="Disordered" evidence="7">
    <location>
        <begin position="52"/>
        <end position="71"/>
    </location>
</feature>
<dbReference type="PROSITE" id="PS51462">
    <property type="entry name" value="NUDIX"/>
    <property type="match status" value="1"/>
</dbReference>
<dbReference type="EMBL" id="JAWDIQ010000001">
    <property type="protein sequence ID" value="MDY0408750.1"/>
    <property type="molecule type" value="Genomic_DNA"/>
</dbReference>
<evidence type="ECO:0000256" key="4">
    <source>
        <dbReference type="ARBA" id="ARBA00022801"/>
    </source>
</evidence>
<dbReference type="PRINTS" id="PR00502">
    <property type="entry name" value="NUDIXFAMILY"/>
</dbReference>
<reference evidence="9 10" key="1">
    <citation type="submission" date="2023-10" db="EMBL/GenBank/DDBJ databases">
        <title>Virgibacillus soli CC-YMP-6 genome.</title>
        <authorList>
            <person name="Miliotis G."/>
            <person name="Sengupta P."/>
            <person name="Hameed A."/>
            <person name="Chuvochina M."/>
            <person name="Mcdonagh F."/>
            <person name="Simpson A.C."/>
            <person name="Singh N.K."/>
            <person name="Rekha P.D."/>
            <person name="Raman K."/>
            <person name="Hugenholtz P."/>
            <person name="Venkateswaran K."/>
        </authorList>
    </citation>
    <scope>NUCLEOTIDE SEQUENCE [LARGE SCALE GENOMIC DNA]</scope>
    <source>
        <strain evidence="9 10">CC-YMP-6</strain>
    </source>
</reference>
<dbReference type="InterPro" id="IPR000086">
    <property type="entry name" value="NUDIX_hydrolase_dom"/>
</dbReference>
<organism evidence="9 10">
    <name type="scientific">Paracerasibacillus soli</name>
    <dbReference type="NCBI Taxonomy" id="480284"/>
    <lineage>
        <taxon>Bacteria</taxon>
        <taxon>Bacillati</taxon>
        <taxon>Bacillota</taxon>
        <taxon>Bacilli</taxon>
        <taxon>Bacillales</taxon>
        <taxon>Bacillaceae</taxon>
        <taxon>Paracerasibacillus</taxon>
    </lineage>
</organism>
<dbReference type="NCBIfam" id="TIGR02705">
    <property type="entry name" value="nudix_YtkD"/>
    <property type="match status" value="1"/>
</dbReference>
<dbReference type="CDD" id="cd04665">
    <property type="entry name" value="NUDIX_RppH"/>
    <property type="match status" value="1"/>
</dbReference>
<dbReference type="Pfam" id="PF00293">
    <property type="entry name" value="NUDIX"/>
    <property type="match status" value="1"/>
</dbReference>
<keyword evidence="4 6" id="KW-0378">Hydrolase</keyword>
<gene>
    <name evidence="9" type="primary">ytkD</name>
    <name evidence="9" type="ORF">RWD45_09555</name>
</gene>
<evidence type="ECO:0000256" key="7">
    <source>
        <dbReference type="SAM" id="MobiDB-lite"/>
    </source>
</evidence>
<comment type="caution">
    <text evidence="9">The sequence shown here is derived from an EMBL/GenBank/DDBJ whole genome shotgun (WGS) entry which is preliminary data.</text>
</comment>
<dbReference type="SUPFAM" id="SSF55811">
    <property type="entry name" value="Nudix"/>
    <property type="match status" value="1"/>
</dbReference>
<accession>A0ABU5CQV1</accession>
<dbReference type="InterPro" id="IPR015797">
    <property type="entry name" value="NUDIX_hydrolase-like_dom_sf"/>
</dbReference>
<proteinExistence type="inferred from homology"/>
<protein>
    <submittedName>
        <fullName evidence="9">Nucleoside triphosphatase YtkD</fullName>
    </submittedName>
</protein>
<dbReference type="Proteomes" id="UP001275315">
    <property type="component" value="Unassembled WGS sequence"/>
</dbReference>
<dbReference type="PANTHER" id="PTHR43758">
    <property type="entry name" value="7,8-DIHYDRO-8-OXOGUANINE TRIPHOSPHATASE"/>
    <property type="match status" value="1"/>
</dbReference>
<dbReference type="InterPro" id="IPR020084">
    <property type="entry name" value="NUDIX_hydrolase_CS"/>
</dbReference>
<evidence type="ECO:0000256" key="2">
    <source>
        <dbReference type="ARBA" id="ARBA00005582"/>
    </source>
</evidence>
<dbReference type="InterPro" id="IPR014078">
    <property type="entry name" value="Nudix_YtkD"/>
</dbReference>
<evidence type="ECO:0000256" key="3">
    <source>
        <dbReference type="ARBA" id="ARBA00022723"/>
    </source>
</evidence>
<evidence type="ECO:0000313" key="9">
    <source>
        <dbReference type="EMBL" id="MDY0408750.1"/>
    </source>
</evidence>